<proteinExistence type="predicted"/>
<dbReference type="RefSeq" id="WP_016492491.1">
    <property type="nucleotide sequence ID" value="NC_021499.1"/>
</dbReference>
<evidence type="ECO:0000313" key="6">
    <source>
        <dbReference type="Proteomes" id="UP000015503"/>
    </source>
</evidence>
<evidence type="ECO:0000256" key="2">
    <source>
        <dbReference type="ARBA" id="ARBA00023276"/>
    </source>
</evidence>
<organism evidence="5 6">
    <name type="scientific">Metapseudomonas resinovorans NBRC 106553</name>
    <dbReference type="NCBI Taxonomy" id="1245471"/>
    <lineage>
        <taxon>Bacteria</taxon>
        <taxon>Pseudomonadati</taxon>
        <taxon>Pseudomonadota</taxon>
        <taxon>Gammaproteobacteria</taxon>
        <taxon>Pseudomonadales</taxon>
        <taxon>Pseudomonadaceae</taxon>
        <taxon>Metapseudomonas</taxon>
    </lineage>
</organism>
<keyword evidence="2" id="KW-0604">Photosystem II</keyword>
<evidence type="ECO:0000256" key="3">
    <source>
        <dbReference type="SAM" id="SignalP"/>
    </source>
</evidence>
<dbReference type="Pfam" id="PF14870">
    <property type="entry name" value="PSII_BNR"/>
    <property type="match status" value="2"/>
</dbReference>
<feature type="signal peptide" evidence="3">
    <location>
        <begin position="1"/>
        <end position="24"/>
    </location>
</feature>
<dbReference type="HOGENOM" id="CLU_063224_1_0_6"/>
<dbReference type="GO" id="GO:0015979">
    <property type="term" value="P:photosynthesis"/>
    <property type="evidence" value="ECO:0007669"/>
    <property type="project" value="UniProtKB-KW"/>
</dbReference>
<accession>S6AET2</accession>
<keyword evidence="1" id="KW-0602">Photosynthesis</keyword>
<dbReference type="PANTHER" id="PTHR47199:SF2">
    <property type="entry name" value="PHOTOSYSTEM II STABILITY_ASSEMBLY FACTOR HCF136, CHLOROPLASTIC"/>
    <property type="match status" value="1"/>
</dbReference>
<dbReference type="STRING" id="1245471.PCA10_25650"/>
<name>S6AET2_METRE</name>
<gene>
    <name evidence="5" type="ORF">PCA10_25650</name>
</gene>
<dbReference type="GO" id="GO:0009523">
    <property type="term" value="C:photosystem II"/>
    <property type="evidence" value="ECO:0007669"/>
    <property type="project" value="UniProtKB-KW"/>
</dbReference>
<dbReference type="eggNOG" id="COG4447">
    <property type="taxonomic scope" value="Bacteria"/>
</dbReference>
<dbReference type="KEGG" id="pre:PCA10_25650"/>
<evidence type="ECO:0000256" key="1">
    <source>
        <dbReference type="ARBA" id="ARBA00022531"/>
    </source>
</evidence>
<keyword evidence="3" id="KW-0732">Signal</keyword>
<dbReference type="InterPro" id="IPR015943">
    <property type="entry name" value="WD40/YVTN_repeat-like_dom_sf"/>
</dbReference>
<feature type="chain" id="PRO_5004545527" description="Photosynthesis system II assembly factor Ycf48/Hcf136-like domain-containing protein" evidence="3">
    <location>
        <begin position="25"/>
        <end position="362"/>
    </location>
</feature>
<dbReference type="Gene3D" id="2.130.10.10">
    <property type="entry name" value="YVTN repeat-like/Quinoprotein amine dehydrogenase"/>
    <property type="match status" value="1"/>
</dbReference>
<evidence type="ECO:0000259" key="4">
    <source>
        <dbReference type="Pfam" id="PF14870"/>
    </source>
</evidence>
<sequence>MNRLRQVSGLLLALALPIAAPCLADAKAVGDVLESPAMQVPNAERAVFTDLARAGDRLVAVGERGLILLSDDNGQQWRQSRVPVSVGLTAVQFVDASHGWAVGHAGVVLATTDGGENWALQLDGHRAAQLELDAARRELPVAADAEAAEVRVQTAERLVQEGPDKPFLALAFSDARHGLVVGAYGLAFATYDGGVTWQSVVGRIDNPMGLHLYAVARQGAAWFLAGEQGYLARSPDGQQFQQLESPYAGTLFTLASRADGALLIAGLKGHAFLLAEGADSAEALPMMAPVSFSDAIRLDDGRVLLANQSGGLFASTSGHFAPAARPLGKPVSGVVQAADGSLVLAGFTGLSRLPQSAVSASE</sequence>
<dbReference type="InterPro" id="IPR028203">
    <property type="entry name" value="PSII_CF48-like_dom"/>
</dbReference>
<dbReference type="PANTHER" id="PTHR47199">
    <property type="entry name" value="PHOTOSYSTEM II STABILITY/ASSEMBLY FACTOR HCF136, CHLOROPLASTIC"/>
    <property type="match status" value="1"/>
</dbReference>
<evidence type="ECO:0000313" key="5">
    <source>
        <dbReference type="EMBL" id="BAN48297.1"/>
    </source>
</evidence>
<feature type="domain" description="Photosynthesis system II assembly factor Ycf48/Hcf136-like" evidence="4">
    <location>
        <begin position="74"/>
        <end position="120"/>
    </location>
</feature>
<feature type="domain" description="Photosynthesis system II assembly factor Ycf48/Hcf136-like" evidence="4">
    <location>
        <begin position="164"/>
        <end position="241"/>
    </location>
</feature>
<dbReference type="AlphaFoldDB" id="S6AET2"/>
<dbReference type="OrthoDB" id="9813892at2"/>
<dbReference type="SUPFAM" id="SSF110296">
    <property type="entry name" value="Oligoxyloglucan reducing end-specific cellobiohydrolase"/>
    <property type="match status" value="1"/>
</dbReference>
<protein>
    <recommendedName>
        <fullName evidence="4">Photosynthesis system II assembly factor Ycf48/Hcf136-like domain-containing protein</fullName>
    </recommendedName>
</protein>
<dbReference type="PATRIC" id="fig|1245471.3.peg.2593"/>
<reference evidence="5 6" key="1">
    <citation type="journal article" date="2013" name="Genome Announc.">
        <title>Complete Genome Sequence of the Carbazole Degrader Pseudomonas resinovorans Strain CA10 (NBRC 106553).</title>
        <authorList>
            <person name="Shintani M."/>
            <person name="Hosoyama A."/>
            <person name="Ohji S."/>
            <person name="Tsuchikane K."/>
            <person name="Takarada H."/>
            <person name="Yamazoe A."/>
            <person name="Fujita N."/>
            <person name="Nojiri H."/>
        </authorList>
    </citation>
    <scope>NUCLEOTIDE SEQUENCE [LARGE SCALE GENOMIC DNA]</scope>
    <source>
        <strain evidence="5 6">NBRC 106553</strain>
    </source>
</reference>
<keyword evidence="6" id="KW-1185">Reference proteome</keyword>
<dbReference type="EMBL" id="AP013068">
    <property type="protein sequence ID" value="BAN48297.1"/>
    <property type="molecule type" value="Genomic_DNA"/>
</dbReference>
<dbReference type="Proteomes" id="UP000015503">
    <property type="component" value="Chromosome"/>
</dbReference>